<organism evidence="1 2">
    <name type="scientific">Mycobacterium phage Amgine</name>
    <dbReference type="NCBI Taxonomy" id="2015817"/>
    <lineage>
        <taxon>Viruses</taxon>
        <taxon>Duplodnaviria</taxon>
        <taxon>Heunggongvirae</taxon>
        <taxon>Uroviricota</taxon>
        <taxon>Caudoviricetes</taxon>
        <taxon>Weiservirinae</taxon>
        <taxon>Amginevirus</taxon>
        <taxon>Amginevirus amgine</taxon>
    </lineage>
</organism>
<name>A0A222ZLI2_9CAUD</name>
<dbReference type="EMBL" id="MF324915">
    <property type="protein sequence ID" value="ASR85613.1"/>
    <property type="molecule type" value="Genomic_DNA"/>
</dbReference>
<evidence type="ECO:0000313" key="2">
    <source>
        <dbReference type="Proteomes" id="UP000221202"/>
    </source>
</evidence>
<sequence length="129" mass="13666">MAALATTEDVKKALKALQRHEVAEALQDEDVSDLLQEASDLVTGHLWPSPVPNPTPGEITRVTAAMVAASLIRPKEILPETASLTADGFGATFTPGTTSPGVYLTAALKARLRPFRSGFTSVAMGSERY</sequence>
<accession>A0A222ZLI2</accession>
<dbReference type="GeneID" id="60323222"/>
<dbReference type="KEGG" id="vg:60323222"/>
<gene>
    <name evidence="1" type="primary">12</name>
    <name evidence="1" type="ORF">SEA_AMGINE_12</name>
</gene>
<evidence type="ECO:0000313" key="1">
    <source>
        <dbReference type="EMBL" id="ASR85613.1"/>
    </source>
</evidence>
<proteinExistence type="predicted"/>
<reference evidence="1 2" key="1">
    <citation type="submission" date="2017-06" db="EMBL/GenBank/DDBJ databases">
        <authorList>
            <person name="Chamberlain C."/>
            <person name="Harders C."/>
            <person name="Smith S."/>
            <person name="Stukey J."/>
            <person name="Best A."/>
            <person name="Garlena R.A."/>
            <person name="Russell D.A."/>
            <person name="Pope W.H."/>
            <person name="Jacobs-Sera D."/>
            <person name="Hendrix R.W."/>
            <person name="Hatfull G.F."/>
        </authorList>
    </citation>
    <scope>NUCLEOTIDE SEQUENCE [LARGE SCALE GENOMIC DNA]</scope>
</reference>
<dbReference type="RefSeq" id="YP_009951780.1">
    <property type="nucleotide sequence ID" value="NC_051605.1"/>
</dbReference>
<keyword evidence="2" id="KW-1185">Reference proteome</keyword>
<protein>
    <submittedName>
        <fullName evidence="1">Head-to-tail adaptor</fullName>
    </submittedName>
</protein>
<dbReference type="Proteomes" id="UP000221202">
    <property type="component" value="Segment"/>
</dbReference>